<accession>C7ZNI7</accession>
<feature type="compositionally biased region" description="Polar residues" evidence="1">
    <location>
        <begin position="174"/>
        <end position="185"/>
    </location>
</feature>
<dbReference type="InParanoid" id="C7ZNI7"/>
<sequence>MSVPADQTQPHIQGQGSARSSWISVDGNTREDFLRVTSTGSQQIILRHDAPENHTGTSDGNAGDDVTPPTTLDHIHGHVGGNRYGTALPSTLQLLDTSAVVEPLALYVEHATTGSVCEPLAMPSVHISQSVGEASLPAFGQKRQNSGGEEHQLESKKPRSEDQHNSTPPGKDAASSSGGNGTLNPNEKATLTEKYACFFYKICPEQCTGFTLLRWSAVLQHLLRSKGISGSPDEIRWKKAWSIMWPELEIPRNPHFEKLVDIQRREAMQPVLKYLKEAGVPVRNLESHAAALIDIVLCIPTPTPRAVGGEAVPAEGVQGLPATASAPAASPPLQPNASVQASQGVSGIVMPPPGQQMVFGHHPQTLPAFAAVHG</sequence>
<evidence type="ECO:0000313" key="2">
    <source>
        <dbReference type="EMBL" id="EEU34402.1"/>
    </source>
</evidence>
<dbReference type="GeneID" id="9677938"/>
<organism evidence="2 3">
    <name type="scientific">Fusarium vanettenii (strain ATCC MYA-4622 / CBS 123669 / FGSC 9596 / NRRL 45880 / 77-13-4)</name>
    <name type="common">Fusarium solani subsp. pisi</name>
    <dbReference type="NCBI Taxonomy" id="660122"/>
    <lineage>
        <taxon>Eukaryota</taxon>
        <taxon>Fungi</taxon>
        <taxon>Dikarya</taxon>
        <taxon>Ascomycota</taxon>
        <taxon>Pezizomycotina</taxon>
        <taxon>Sordariomycetes</taxon>
        <taxon>Hypocreomycetidae</taxon>
        <taxon>Hypocreales</taxon>
        <taxon>Nectriaceae</taxon>
        <taxon>Fusarium</taxon>
        <taxon>Fusarium solani species complex</taxon>
        <taxon>Fusarium vanettenii</taxon>
    </lineage>
</organism>
<evidence type="ECO:0000313" key="3">
    <source>
        <dbReference type="Proteomes" id="UP000005206"/>
    </source>
</evidence>
<dbReference type="VEuPathDB" id="FungiDB:NECHADRAFT_82248"/>
<dbReference type="Proteomes" id="UP000005206">
    <property type="component" value="Chromosome 7"/>
</dbReference>
<protein>
    <submittedName>
        <fullName evidence="2">Uncharacterized protein</fullName>
    </submittedName>
</protein>
<feature type="region of interest" description="Disordered" evidence="1">
    <location>
        <begin position="139"/>
        <end position="185"/>
    </location>
</feature>
<dbReference type="EMBL" id="GG698969">
    <property type="protein sequence ID" value="EEU34402.1"/>
    <property type="molecule type" value="Genomic_DNA"/>
</dbReference>
<evidence type="ECO:0000256" key="1">
    <source>
        <dbReference type="SAM" id="MobiDB-lite"/>
    </source>
</evidence>
<keyword evidence="3" id="KW-1185">Reference proteome</keyword>
<dbReference type="HOGENOM" id="CLU_739851_0_0_1"/>
<reference evidence="2 3" key="1">
    <citation type="journal article" date="2009" name="PLoS Genet.">
        <title>The genome of Nectria haematococca: contribution of supernumerary chromosomes to gene expansion.</title>
        <authorList>
            <person name="Coleman J.J."/>
            <person name="Rounsley S.D."/>
            <person name="Rodriguez-Carres M."/>
            <person name="Kuo A."/>
            <person name="Wasmann C.C."/>
            <person name="Grimwood J."/>
            <person name="Schmutz J."/>
            <person name="Taga M."/>
            <person name="White G.J."/>
            <person name="Zhou S."/>
            <person name="Schwartz D.C."/>
            <person name="Freitag M."/>
            <person name="Ma L.J."/>
            <person name="Danchin E.G."/>
            <person name="Henrissat B."/>
            <person name="Coutinho P.M."/>
            <person name="Nelson D.R."/>
            <person name="Straney D."/>
            <person name="Napoli C.A."/>
            <person name="Barker B.M."/>
            <person name="Gribskov M."/>
            <person name="Rep M."/>
            <person name="Kroken S."/>
            <person name="Molnar I."/>
            <person name="Rensing C."/>
            <person name="Kennell J.C."/>
            <person name="Zamora J."/>
            <person name="Farman M.L."/>
            <person name="Selker E.U."/>
            <person name="Salamov A."/>
            <person name="Shapiro H."/>
            <person name="Pangilinan J."/>
            <person name="Lindquist E."/>
            <person name="Lamers C."/>
            <person name="Grigoriev I.V."/>
            <person name="Geiser D.M."/>
            <person name="Covert S.F."/>
            <person name="Temporini E."/>
            <person name="Vanetten H.D."/>
        </authorList>
    </citation>
    <scope>NUCLEOTIDE SEQUENCE [LARGE SCALE GENOMIC DNA]</scope>
    <source>
        <strain evidence="3">ATCC MYA-4622 / CBS 123669 / FGSC 9596 / NRRL 45880 / 77-13-4</strain>
    </source>
</reference>
<feature type="region of interest" description="Disordered" evidence="1">
    <location>
        <begin position="40"/>
        <end position="70"/>
    </location>
</feature>
<dbReference type="RefSeq" id="XP_003040115.1">
    <property type="nucleotide sequence ID" value="XM_003040069.1"/>
</dbReference>
<proteinExistence type="predicted"/>
<dbReference type="KEGG" id="nhe:NECHADRAFT_82248"/>
<feature type="region of interest" description="Disordered" evidence="1">
    <location>
        <begin position="1"/>
        <end position="24"/>
    </location>
</feature>
<name>C7ZNI7_FUSV7</name>
<gene>
    <name evidence="2" type="ORF">NECHADRAFT_82248</name>
</gene>
<feature type="compositionally biased region" description="Basic and acidic residues" evidence="1">
    <location>
        <begin position="148"/>
        <end position="164"/>
    </location>
</feature>
<dbReference type="AlphaFoldDB" id="C7ZNI7"/>